<keyword evidence="11" id="KW-0472">Membrane</keyword>
<dbReference type="PANTHER" id="PTHR10795">
    <property type="entry name" value="PROPROTEIN CONVERTASE SUBTILISIN/KEXIN"/>
    <property type="match status" value="1"/>
</dbReference>
<keyword evidence="4 16" id="KW-0645">Protease</keyword>
<evidence type="ECO:0000259" key="19">
    <source>
        <dbReference type="Pfam" id="PF02225"/>
    </source>
</evidence>
<dbReference type="InterPro" id="IPR023828">
    <property type="entry name" value="Peptidase_S8_Ser-AS"/>
</dbReference>
<dbReference type="InterPro" id="IPR005225">
    <property type="entry name" value="Small_GTP-bd"/>
</dbReference>
<keyword evidence="6" id="KW-0547">Nucleotide-binding</keyword>
<gene>
    <name evidence="21" type="ORF">MUK42_10448</name>
</gene>
<dbReference type="Gene3D" id="3.40.50.200">
    <property type="entry name" value="Peptidase S8/S53 domain"/>
    <property type="match status" value="1"/>
</dbReference>
<feature type="active site" description="Charge relay system" evidence="16">
    <location>
        <position position="222"/>
    </location>
</feature>
<dbReference type="GO" id="GO:0005789">
    <property type="term" value="C:endoplasmic reticulum membrane"/>
    <property type="evidence" value="ECO:0007669"/>
    <property type="project" value="UniProtKB-SubCell"/>
</dbReference>
<evidence type="ECO:0000256" key="13">
    <source>
        <dbReference type="ARBA" id="ARBA00023288"/>
    </source>
</evidence>
<dbReference type="FunFam" id="3.50.30.30:FF:000005">
    <property type="entry name" value="subtilisin-like protease SBT1.5"/>
    <property type="match status" value="1"/>
</dbReference>
<evidence type="ECO:0000256" key="16">
    <source>
        <dbReference type="PROSITE-ProRule" id="PRU01240"/>
    </source>
</evidence>
<dbReference type="Gene3D" id="3.30.70.80">
    <property type="entry name" value="Peptidase S8 propeptide/proteinase inhibitor I9"/>
    <property type="match status" value="1"/>
</dbReference>
<dbReference type="SMART" id="SM00174">
    <property type="entry name" value="RHO"/>
    <property type="match status" value="1"/>
</dbReference>
<dbReference type="CDD" id="cd04852">
    <property type="entry name" value="Peptidases_S8_3"/>
    <property type="match status" value="1"/>
</dbReference>
<evidence type="ECO:0000256" key="15">
    <source>
        <dbReference type="ARBA" id="ARBA00037794"/>
    </source>
</evidence>
<dbReference type="InterPro" id="IPR001806">
    <property type="entry name" value="Small_GTPase"/>
</dbReference>
<feature type="signal peptide" evidence="17">
    <location>
        <begin position="1"/>
        <end position="26"/>
    </location>
</feature>
<dbReference type="InterPro" id="IPR010259">
    <property type="entry name" value="S8pro/Inhibitor_I9"/>
</dbReference>
<evidence type="ECO:0000256" key="17">
    <source>
        <dbReference type="SAM" id="SignalP"/>
    </source>
</evidence>
<dbReference type="GO" id="GO:0004252">
    <property type="term" value="F:serine-type endopeptidase activity"/>
    <property type="evidence" value="ECO:0007669"/>
    <property type="project" value="UniProtKB-UniRule"/>
</dbReference>
<evidence type="ECO:0000256" key="4">
    <source>
        <dbReference type="ARBA" id="ARBA00022670"/>
    </source>
</evidence>
<dbReference type="EMBL" id="CP097506">
    <property type="protein sequence ID" value="URD99813.1"/>
    <property type="molecule type" value="Genomic_DNA"/>
</dbReference>
<dbReference type="InterPro" id="IPR027417">
    <property type="entry name" value="P-loop_NTPase"/>
</dbReference>
<evidence type="ECO:0000256" key="6">
    <source>
        <dbReference type="ARBA" id="ARBA00022741"/>
    </source>
</evidence>
<dbReference type="PROSITE" id="PS51421">
    <property type="entry name" value="RAS"/>
    <property type="match status" value="1"/>
</dbReference>
<dbReference type="Gene3D" id="3.50.30.30">
    <property type="match status" value="1"/>
</dbReference>
<evidence type="ECO:0000256" key="7">
    <source>
        <dbReference type="ARBA" id="ARBA00022801"/>
    </source>
</evidence>
<dbReference type="CDD" id="cd01866">
    <property type="entry name" value="Rab2"/>
    <property type="match status" value="1"/>
</dbReference>
<keyword evidence="8 16" id="KW-0720">Serine protease</keyword>
<comment type="subcellular location">
    <subcellularLocation>
        <location evidence="1">Endoplasmic reticulum membrane</location>
        <topology evidence="1">Lipid-anchor</topology>
    </subcellularLocation>
    <subcellularLocation>
        <location evidence="15">Golgi apparatus membrane</location>
        <topology evidence="15">Lipid-anchor</topology>
    </subcellularLocation>
</comment>
<keyword evidence="7 16" id="KW-0378">Hydrolase</keyword>
<dbReference type="CDD" id="cd02120">
    <property type="entry name" value="PA_subtilisin_like"/>
    <property type="match status" value="1"/>
</dbReference>
<dbReference type="PRINTS" id="PR00449">
    <property type="entry name" value="RASTRNSFRMNG"/>
</dbReference>
<keyword evidence="12" id="KW-0325">Glycoprotein</keyword>
<dbReference type="FunFam" id="3.30.70.80:FF:000002">
    <property type="entry name" value="Subtilisin-like protease SBT5.3"/>
    <property type="match status" value="1"/>
</dbReference>
<dbReference type="OrthoDB" id="206201at2759"/>
<evidence type="ECO:0000256" key="12">
    <source>
        <dbReference type="ARBA" id="ARBA00023180"/>
    </source>
</evidence>
<evidence type="ECO:0000256" key="9">
    <source>
        <dbReference type="ARBA" id="ARBA00023034"/>
    </source>
</evidence>
<keyword evidence="5 17" id="KW-0732">Signal</keyword>
<feature type="domain" description="Peptidase S8/S53" evidence="18">
    <location>
        <begin position="143"/>
        <end position="608"/>
    </location>
</feature>
<dbReference type="InterPro" id="IPR036852">
    <property type="entry name" value="Peptidase_S8/S53_dom_sf"/>
</dbReference>
<sequence length="923" mass="99532">MGVERRPFVFLLLFLLSLLLQSLTFAKRSYVVYFGGHSHRSEEALLLAHDRVVNSHYEFLGSFLGSKLKAQDAIFYSYTKYINGFAADLEEEEAMEISKHAGVVSVFPNGGHTLHTTRSWDFLGLERNGRVPPSSIWAQSRFGEDVIIGNLDTGAWPESESFKDEGMGPIPPKWKGICQNDIDKGIRCNRKLIGLRYFNKGYRSAVGAVGLAAETPRDTDGHGTHTLSTAAGRFVPGADVFGLGNGTAKGGAPNARVAAYKVCWPPVNGSECFDADILAAFDAAIHDGVHVLSVSLGGGPTDYFKDGVAIGSFHAVKHGITVVCSAGNSGPQSGTVSNTAPWIVTVGASTMDREFPAYLSLRSKKPIKGQSLSPMALPDKMFYPIISSREATATSASQESAKLCLKRSLDPEKVRGKIVVCLRGENARVEKGEVVHQAGGIGMVLANDESTGNEIIADAHVLPATHISYDDGLAILSYLNSSKSLFGYITSPKTTIGTKPAPVMAAFSSQGPNTVNPEILKPDITAPGVSIIAAFSEATGPTGLTFDDRRVLFNSESGTSMSCPHIAGIAGLLKALHPDWSHSAIKSAIMTTARTRDNMKEPMFNSSFVKTSPFSYGSGHVQPNRAMDPGLVYDLTTNDYLNFLCVLGYNSTQIATFSTEPFVCPSKPLKIEDLNYPSITIPNLSGASTITRTVKNVGLPSTYKVRVEEPAGVSVTVKPRKLKFKKLGVGKSCLLLQFTDKRFQPVHDLTIGVEFGARMINIDNKPIKLQIWDTAGQESFRSITRSYYRGAAGALLVYDITRRETFNHLASWLEDARQHANPNMTIMLIGNKCDLAHRRAVSTEEGEQFAKEHGLIFMEASAKTAQNVEEAFIKTAAMIYKKIQDGVFDVSNESYGIKVGYGGIPGPSGGRDGSSSQAGGCCS</sequence>
<dbReference type="Gene3D" id="3.40.50.300">
    <property type="entry name" value="P-loop containing nucleotide triphosphate hydrolases"/>
    <property type="match status" value="1"/>
</dbReference>
<evidence type="ECO:0000313" key="22">
    <source>
        <dbReference type="Proteomes" id="UP001055439"/>
    </source>
</evidence>
<dbReference type="GO" id="GO:0000139">
    <property type="term" value="C:Golgi membrane"/>
    <property type="evidence" value="ECO:0007669"/>
    <property type="project" value="UniProtKB-SubCell"/>
</dbReference>
<dbReference type="Pfam" id="PF02225">
    <property type="entry name" value="PA"/>
    <property type="match status" value="1"/>
</dbReference>
<feature type="domain" description="PA" evidence="19">
    <location>
        <begin position="401"/>
        <end position="475"/>
    </location>
</feature>
<dbReference type="NCBIfam" id="TIGR00231">
    <property type="entry name" value="small_GTP"/>
    <property type="match status" value="1"/>
</dbReference>
<dbReference type="SMART" id="SM00176">
    <property type="entry name" value="RAN"/>
    <property type="match status" value="1"/>
</dbReference>
<dbReference type="InterPro" id="IPR046450">
    <property type="entry name" value="PA_dom_sf"/>
</dbReference>
<proteinExistence type="inferred from homology"/>
<dbReference type="GO" id="GO:0003924">
    <property type="term" value="F:GTPase activity"/>
    <property type="evidence" value="ECO:0007669"/>
    <property type="project" value="InterPro"/>
</dbReference>
<evidence type="ECO:0000256" key="14">
    <source>
        <dbReference type="ARBA" id="ARBA00023289"/>
    </source>
</evidence>
<dbReference type="PROSITE" id="PS51892">
    <property type="entry name" value="SUBTILASE"/>
    <property type="match status" value="1"/>
</dbReference>
<evidence type="ECO:0000256" key="5">
    <source>
        <dbReference type="ARBA" id="ARBA00022729"/>
    </source>
</evidence>
<feature type="domain" description="Inhibitor I9" evidence="20">
    <location>
        <begin position="29"/>
        <end position="111"/>
    </location>
</feature>
<dbReference type="InterPro" id="IPR034197">
    <property type="entry name" value="Peptidases_S8_3"/>
</dbReference>
<reference evidence="21" key="1">
    <citation type="submission" date="2022-05" db="EMBL/GenBank/DDBJ databases">
        <title>The Musa troglodytarum L. genome provides insights into the mechanism of non-climacteric behaviour and enrichment of carotenoids.</title>
        <authorList>
            <person name="Wang J."/>
        </authorList>
    </citation>
    <scope>NUCLEOTIDE SEQUENCE</scope>
    <source>
        <tissue evidence="21">Leaf</tissue>
    </source>
</reference>
<comment type="similarity">
    <text evidence="2">Belongs to the small GTPase superfamily. Rab family.</text>
</comment>
<feature type="active site" description="Charge relay system" evidence="16">
    <location>
        <position position="152"/>
    </location>
</feature>
<dbReference type="InterPro" id="IPR000209">
    <property type="entry name" value="Peptidase_S8/S53_dom"/>
</dbReference>
<dbReference type="Proteomes" id="UP001055439">
    <property type="component" value="Chromosome 4"/>
</dbReference>
<keyword evidence="22" id="KW-1185">Reference proteome</keyword>
<dbReference type="Pfam" id="PF00082">
    <property type="entry name" value="Peptidase_S8"/>
    <property type="match status" value="1"/>
</dbReference>
<dbReference type="InterPro" id="IPR037045">
    <property type="entry name" value="S8pro/Inhibitor_I9_sf"/>
</dbReference>
<evidence type="ECO:0000256" key="11">
    <source>
        <dbReference type="ARBA" id="ARBA00023136"/>
    </source>
</evidence>
<keyword evidence="10" id="KW-0342">GTP-binding</keyword>
<accession>A0A9E7FTS6</accession>
<dbReference type="PROSITE" id="PS51420">
    <property type="entry name" value="RHO"/>
    <property type="match status" value="1"/>
</dbReference>
<feature type="active site" description="Charge relay system" evidence="16">
    <location>
        <position position="560"/>
    </location>
</feature>
<organism evidence="21 22">
    <name type="scientific">Musa troglodytarum</name>
    <name type="common">fe'i banana</name>
    <dbReference type="NCBI Taxonomy" id="320322"/>
    <lineage>
        <taxon>Eukaryota</taxon>
        <taxon>Viridiplantae</taxon>
        <taxon>Streptophyta</taxon>
        <taxon>Embryophyta</taxon>
        <taxon>Tracheophyta</taxon>
        <taxon>Spermatophyta</taxon>
        <taxon>Magnoliopsida</taxon>
        <taxon>Liliopsida</taxon>
        <taxon>Zingiberales</taxon>
        <taxon>Musaceae</taxon>
        <taxon>Musa</taxon>
    </lineage>
</organism>
<dbReference type="SMART" id="SM00173">
    <property type="entry name" value="RAS"/>
    <property type="match status" value="1"/>
</dbReference>
<evidence type="ECO:0000313" key="21">
    <source>
        <dbReference type="EMBL" id="URD99813.1"/>
    </source>
</evidence>
<keyword evidence="14" id="KW-0636">Prenylation</keyword>
<name>A0A9E7FTS6_9LILI</name>
<dbReference type="Pfam" id="PF05922">
    <property type="entry name" value="Inhibitor_I9"/>
    <property type="match status" value="1"/>
</dbReference>
<dbReference type="GO" id="GO:0006508">
    <property type="term" value="P:proteolysis"/>
    <property type="evidence" value="ECO:0007669"/>
    <property type="project" value="UniProtKB-KW"/>
</dbReference>
<dbReference type="PROSITE" id="PS51419">
    <property type="entry name" value="RAB"/>
    <property type="match status" value="1"/>
</dbReference>
<dbReference type="Pfam" id="PF00071">
    <property type="entry name" value="Ras"/>
    <property type="match status" value="1"/>
</dbReference>
<dbReference type="SUPFAM" id="SSF52743">
    <property type="entry name" value="Subtilisin-like"/>
    <property type="match status" value="1"/>
</dbReference>
<dbReference type="AlphaFoldDB" id="A0A9E7FTS6"/>
<dbReference type="InterPro" id="IPR003137">
    <property type="entry name" value="PA_domain"/>
</dbReference>
<keyword evidence="9" id="KW-0333">Golgi apparatus</keyword>
<dbReference type="InterPro" id="IPR045051">
    <property type="entry name" value="SBT"/>
</dbReference>
<protein>
    <submittedName>
        <fullName evidence="21">Subtilase family</fullName>
    </submittedName>
</protein>
<dbReference type="SUPFAM" id="SSF52540">
    <property type="entry name" value="P-loop containing nucleoside triphosphate hydrolases"/>
    <property type="match status" value="1"/>
</dbReference>
<dbReference type="SUPFAM" id="SSF52025">
    <property type="entry name" value="PA domain"/>
    <property type="match status" value="1"/>
</dbReference>
<keyword evidence="13" id="KW-0449">Lipoprotein</keyword>
<dbReference type="FunFam" id="3.40.50.200:FF:000006">
    <property type="entry name" value="Subtilisin-like protease SBT1.5"/>
    <property type="match status" value="1"/>
</dbReference>
<evidence type="ECO:0000256" key="2">
    <source>
        <dbReference type="ARBA" id="ARBA00006270"/>
    </source>
</evidence>
<evidence type="ECO:0000259" key="20">
    <source>
        <dbReference type="Pfam" id="PF05922"/>
    </source>
</evidence>
<feature type="chain" id="PRO_5038998647" evidence="17">
    <location>
        <begin position="27"/>
        <end position="923"/>
    </location>
</feature>
<comment type="similarity">
    <text evidence="3 16">Belongs to the peptidase S8 family.</text>
</comment>
<evidence type="ECO:0000256" key="3">
    <source>
        <dbReference type="ARBA" id="ARBA00011073"/>
    </source>
</evidence>
<evidence type="ECO:0000256" key="8">
    <source>
        <dbReference type="ARBA" id="ARBA00022825"/>
    </source>
</evidence>
<evidence type="ECO:0000259" key="18">
    <source>
        <dbReference type="Pfam" id="PF00082"/>
    </source>
</evidence>
<dbReference type="FunFam" id="3.40.50.300:FF:000263">
    <property type="entry name" value="Ras-related protein RABB1c"/>
    <property type="match status" value="1"/>
</dbReference>
<dbReference type="GO" id="GO:0005525">
    <property type="term" value="F:GTP binding"/>
    <property type="evidence" value="ECO:0007669"/>
    <property type="project" value="UniProtKB-KW"/>
</dbReference>
<dbReference type="SMART" id="SM00175">
    <property type="entry name" value="RAB"/>
    <property type="match status" value="1"/>
</dbReference>
<evidence type="ECO:0000256" key="1">
    <source>
        <dbReference type="ARBA" id="ARBA00004628"/>
    </source>
</evidence>
<dbReference type="PROSITE" id="PS00138">
    <property type="entry name" value="SUBTILASE_SER"/>
    <property type="match status" value="1"/>
</dbReference>
<evidence type="ECO:0000256" key="10">
    <source>
        <dbReference type="ARBA" id="ARBA00023134"/>
    </source>
</evidence>